<feature type="compositionally biased region" description="Pro residues" evidence="1">
    <location>
        <begin position="121"/>
        <end position="131"/>
    </location>
</feature>
<comment type="caution">
    <text evidence="2">The sequence shown here is derived from an EMBL/GenBank/DDBJ whole genome shotgun (WGS) entry which is preliminary data.</text>
</comment>
<evidence type="ECO:0000313" key="2">
    <source>
        <dbReference type="EMBL" id="KAK1838849.1"/>
    </source>
</evidence>
<protein>
    <submittedName>
        <fullName evidence="2">Uncharacterized protein</fullName>
    </submittedName>
</protein>
<dbReference type="EMBL" id="JAQOWY010000758">
    <property type="protein sequence ID" value="KAK1838849.1"/>
    <property type="molecule type" value="Genomic_DNA"/>
</dbReference>
<sequence length="277" mass="29928">MSSPNDNDFEARVNNIMDLRECISGSREQLDIVRTAADRAFMLQQRGLHLNRGVTRNENENAVELSDNEQRAYDIHHNVEEGHNNLEGMDIDSSPSDSPSQSTTGSASPDSNPAPAAVPVAGPPPTGYPPTGPLPAAPVPVAPVPVVLANNLPTANDFIRNAPALIATVPANLEAQCLQSCQALLANSEALAQAAAAASAASPNDMNLLAKSQEANRKVIRDQGRARLRSRVCPHCRKLHDFNDNCRRHMRDNHYSKPPYNHLSRAEHVKIAKAEAP</sequence>
<evidence type="ECO:0000313" key="3">
    <source>
        <dbReference type="Proteomes" id="UP001243330"/>
    </source>
</evidence>
<organism evidence="2 3">
    <name type="scientific">Colletotrichum chrysophilum</name>
    <dbReference type="NCBI Taxonomy" id="1836956"/>
    <lineage>
        <taxon>Eukaryota</taxon>
        <taxon>Fungi</taxon>
        <taxon>Dikarya</taxon>
        <taxon>Ascomycota</taxon>
        <taxon>Pezizomycotina</taxon>
        <taxon>Sordariomycetes</taxon>
        <taxon>Hypocreomycetidae</taxon>
        <taxon>Glomerellales</taxon>
        <taxon>Glomerellaceae</taxon>
        <taxon>Colletotrichum</taxon>
        <taxon>Colletotrichum gloeosporioides species complex</taxon>
    </lineage>
</organism>
<feature type="region of interest" description="Disordered" evidence="1">
    <location>
        <begin position="84"/>
        <end position="131"/>
    </location>
</feature>
<feature type="compositionally biased region" description="Low complexity" evidence="1">
    <location>
        <begin position="92"/>
        <end position="120"/>
    </location>
</feature>
<reference evidence="2" key="1">
    <citation type="submission" date="2023-01" db="EMBL/GenBank/DDBJ databases">
        <title>Colletotrichum chrysophilum M932 genome sequence.</title>
        <authorList>
            <person name="Baroncelli R."/>
        </authorList>
    </citation>
    <scope>NUCLEOTIDE SEQUENCE</scope>
    <source>
        <strain evidence="2">M932</strain>
    </source>
</reference>
<proteinExistence type="predicted"/>
<name>A0AAD9A4E7_9PEZI</name>
<keyword evidence="3" id="KW-1185">Reference proteome</keyword>
<dbReference type="Proteomes" id="UP001243330">
    <property type="component" value="Unassembled WGS sequence"/>
</dbReference>
<evidence type="ECO:0000256" key="1">
    <source>
        <dbReference type="SAM" id="MobiDB-lite"/>
    </source>
</evidence>
<dbReference type="AlphaFoldDB" id="A0AAD9A4E7"/>
<gene>
    <name evidence="2" type="ORF">CCHR01_18533</name>
</gene>
<accession>A0AAD9A4E7</accession>